<proteinExistence type="predicted"/>
<keyword evidence="4" id="KW-1185">Reference proteome</keyword>
<dbReference type="AlphaFoldDB" id="A0A6G1LLB0"/>
<evidence type="ECO:0000313" key="4">
    <source>
        <dbReference type="Proteomes" id="UP000799436"/>
    </source>
</evidence>
<dbReference type="PANTHER" id="PTHR35204:SF1">
    <property type="entry name" value="ENTEROTOXIN"/>
    <property type="match status" value="1"/>
</dbReference>
<dbReference type="OrthoDB" id="10261782at2759"/>
<name>A0A6G1LLB0_9PEZI</name>
<feature type="chain" id="PRO_5026221546" evidence="2">
    <location>
        <begin position="20"/>
        <end position="670"/>
    </location>
</feature>
<evidence type="ECO:0000256" key="1">
    <source>
        <dbReference type="SAM" id="MobiDB-lite"/>
    </source>
</evidence>
<dbReference type="PANTHER" id="PTHR35204">
    <property type="entry name" value="YALI0A21131P"/>
    <property type="match status" value="1"/>
</dbReference>
<protein>
    <submittedName>
        <fullName evidence="3">Uncharacterized protein</fullName>
    </submittedName>
</protein>
<evidence type="ECO:0000313" key="3">
    <source>
        <dbReference type="EMBL" id="KAF2773697.1"/>
    </source>
</evidence>
<sequence length="670" mass="74554">MFTIFIAACIAAWAGTAQAQEQHPLLLDDSEHRYMLNFSSPSPLIFHSTFGLLQQWPNSFFTNGYTIAPCTIAKNTNLYHARGDGSFPPSPEWFAFDPAMSYFIAGAMADSHMLTYRTTRNVNCIYFDGTSASLMEDGSMYSQMLLLHNNSASFADRPASSSPLGSDNGSYGRPHWNPLEAEYDRATGLCNYIRKKELGGLGWGYEGIVRMNAGFEVIWCNFSSPSAKLVSWLNTSAPLLEGMNVPRRPWAASSNQHRDQDPDPSPDPYSPTLPPRAPSHGGGPAQWPGINNPFRSYSYYDWFHIATQRYGFVGGVPGRGEARAQLDSCNLFTFYDPALLDQEHARVAQEAQIYNLTDGHWSPGSGDVDRGEALKQLGRRRRHQIPRNVSVEDGHLMAGAVEARLRAALHSRSSPCSGTDWVLAAQEILTFYASPLQHLFLLTSTGRLGALNNSETRIEIAQTRNVLHALWLPFYEYPISLRQPDVDLDLRTAEARAALHRCQSQSEVFDLDQLSPSEKVTYRALAEVLTVLCSTLLPIFLETERIWLNDFNNVSADLPPMGSPVLKMAIAALQRQHEALEELMAWLGWADQWTACTPGCGLGETCYIPIWPTMGMPGSGGYRGRRNENQTDYDPAYPPRRGGGPGRGMDELNELLWEPTCVKAEHYPPT</sequence>
<gene>
    <name evidence="3" type="ORF">EJ03DRAFT_323652</name>
</gene>
<evidence type="ECO:0000256" key="2">
    <source>
        <dbReference type="SAM" id="SignalP"/>
    </source>
</evidence>
<dbReference type="InterPro" id="IPR038921">
    <property type="entry name" value="YOR389W-like"/>
</dbReference>
<accession>A0A6G1LLB0</accession>
<feature type="region of interest" description="Disordered" evidence="1">
    <location>
        <begin position="619"/>
        <end position="645"/>
    </location>
</feature>
<feature type="compositionally biased region" description="Pro residues" evidence="1">
    <location>
        <begin position="263"/>
        <end position="277"/>
    </location>
</feature>
<feature type="region of interest" description="Disordered" evidence="1">
    <location>
        <begin position="249"/>
        <end position="287"/>
    </location>
</feature>
<organism evidence="3 4">
    <name type="scientific">Teratosphaeria nubilosa</name>
    <dbReference type="NCBI Taxonomy" id="161662"/>
    <lineage>
        <taxon>Eukaryota</taxon>
        <taxon>Fungi</taxon>
        <taxon>Dikarya</taxon>
        <taxon>Ascomycota</taxon>
        <taxon>Pezizomycotina</taxon>
        <taxon>Dothideomycetes</taxon>
        <taxon>Dothideomycetidae</taxon>
        <taxon>Mycosphaerellales</taxon>
        <taxon>Teratosphaeriaceae</taxon>
        <taxon>Teratosphaeria</taxon>
    </lineage>
</organism>
<dbReference type="Proteomes" id="UP000799436">
    <property type="component" value="Unassembled WGS sequence"/>
</dbReference>
<keyword evidence="2" id="KW-0732">Signal</keyword>
<dbReference type="EMBL" id="ML995810">
    <property type="protein sequence ID" value="KAF2773697.1"/>
    <property type="molecule type" value="Genomic_DNA"/>
</dbReference>
<feature type="signal peptide" evidence="2">
    <location>
        <begin position="1"/>
        <end position="19"/>
    </location>
</feature>
<reference evidence="3" key="1">
    <citation type="journal article" date="2020" name="Stud. Mycol.">
        <title>101 Dothideomycetes genomes: a test case for predicting lifestyles and emergence of pathogens.</title>
        <authorList>
            <person name="Haridas S."/>
            <person name="Albert R."/>
            <person name="Binder M."/>
            <person name="Bloem J."/>
            <person name="Labutti K."/>
            <person name="Salamov A."/>
            <person name="Andreopoulos B."/>
            <person name="Baker S."/>
            <person name="Barry K."/>
            <person name="Bills G."/>
            <person name="Bluhm B."/>
            <person name="Cannon C."/>
            <person name="Castanera R."/>
            <person name="Culley D."/>
            <person name="Daum C."/>
            <person name="Ezra D."/>
            <person name="Gonzalez J."/>
            <person name="Henrissat B."/>
            <person name="Kuo A."/>
            <person name="Liang C."/>
            <person name="Lipzen A."/>
            <person name="Lutzoni F."/>
            <person name="Magnuson J."/>
            <person name="Mondo S."/>
            <person name="Nolan M."/>
            <person name="Ohm R."/>
            <person name="Pangilinan J."/>
            <person name="Park H.-J."/>
            <person name="Ramirez L."/>
            <person name="Alfaro M."/>
            <person name="Sun H."/>
            <person name="Tritt A."/>
            <person name="Yoshinaga Y."/>
            <person name="Zwiers L.-H."/>
            <person name="Turgeon B."/>
            <person name="Goodwin S."/>
            <person name="Spatafora J."/>
            <person name="Crous P."/>
            <person name="Grigoriev I."/>
        </authorList>
    </citation>
    <scope>NUCLEOTIDE SEQUENCE</scope>
    <source>
        <strain evidence="3">CBS 116005</strain>
    </source>
</reference>